<organism evidence="1 2">
    <name type="scientific">Entomophthora muscae</name>
    <dbReference type="NCBI Taxonomy" id="34485"/>
    <lineage>
        <taxon>Eukaryota</taxon>
        <taxon>Fungi</taxon>
        <taxon>Fungi incertae sedis</taxon>
        <taxon>Zoopagomycota</taxon>
        <taxon>Entomophthoromycotina</taxon>
        <taxon>Entomophthoromycetes</taxon>
        <taxon>Entomophthorales</taxon>
        <taxon>Entomophthoraceae</taxon>
        <taxon>Entomophthora</taxon>
    </lineage>
</organism>
<keyword evidence="2" id="KW-1185">Reference proteome</keyword>
<dbReference type="EMBL" id="QTSX02000434">
    <property type="protein sequence ID" value="KAJ9086981.1"/>
    <property type="molecule type" value="Genomic_DNA"/>
</dbReference>
<evidence type="ECO:0000313" key="1">
    <source>
        <dbReference type="EMBL" id="KAJ9086981.1"/>
    </source>
</evidence>
<gene>
    <name evidence="1" type="ORF">DSO57_1037900</name>
</gene>
<proteinExistence type="predicted"/>
<accession>A0ACC2UKI0</accession>
<comment type="caution">
    <text evidence="1">The sequence shown here is derived from an EMBL/GenBank/DDBJ whole genome shotgun (WGS) entry which is preliminary data.</text>
</comment>
<protein>
    <submittedName>
        <fullName evidence="1">Uncharacterized protein</fullName>
    </submittedName>
</protein>
<evidence type="ECO:0000313" key="2">
    <source>
        <dbReference type="Proteomes" id="UP001165960"/>
    </source>
</evidence>
<reference evidence="1" key="1">
    <citation type="submission" date="2022-04" db="EMBL/GenBank/DDBJ databases">
        <title>Genome of the entomopathogenic fungus Entomophthora muscae.</title>
        <authorList>
            <person name="Elya C."/>
            <person name="Lovett B.R."/>
            <person name="Lee E."/>
            <person name="Macias A.M."/>
            <person name="Hajek A.E."/>
            <person name="De Bivort B.L."/>
            <person name="Kasson M.T."/>
            <person name="De Fine Licht H.H."/>
            <person name="Stajich J.E."/>
        </authorList>
    </citation>
    <scope>NUCLEOTIDE SEQUENCE</scope>
    <source>
        <strain evidence="1">Berkeley</strain>
    </source>
</reference>
<name>A0ACC2UKI0_9FUNG</name>
<sequence length="192" mass="22034">MKGNYFLFWFLVLFLSVVLALEGPTCTTNWRNSSPDDSHQEESLANEWFKYPSGHWRRKFHYGCSTTPPPPAKTLLVRPNAYFYLLMYLVGYRLLGRFSSMMGRFAYPGHFGHLAMVKVPIGALAHKIRDLFPFKLVPDNRWGCESEWQVPTGEQSWFPPIEGKGTQMLPQQGEHSSHVQESTNPCHHKSGS</sequence>
<dbReference type="Proteomes" id="UP001165960">
    <property type="component" value="Unassembled WGS sequence"/>
</dbReference>